<gene>
    <name evidence="2" type="ORF">H4R20_006978</name>
</gene>
<feature type="non-terminal residue" evidence="2">
    <location>
        <position position="326"/>
    </location>
</feature>
<dbReference type="Proteomes" id="UP001140094">
    <property type="component" value="Unassembled WGS sequence"/>
</dbReference>
<evidence type="ECO:0000313" key="2">
    <source>
        <dbReference type="EMBL" id="KAJ2790664.1"/>
    </source>
</evidence>
<feature type="compositionally biased region" description="Polar residues" evidence="1">
    <location>
        <begin position="54"/>
        <end position="63"/>
    </location>
</feature>
<reference evidence="2" key="1">
    <citation type="submission" date="2022-07" db="EMBL/GenBank/DDBJ databases">
        <title>Phylogenomic reconstructions and comparative analyses of Kickxellomycotina fungi.</title>
        <authorList>
            <person name="Reynolds N.K."/>
            <person name="Stajich J.E."/>
            <person name="Barry K."/>
            <person name="Grigoriev I.V."/>
            <person name="Crous P."/>
            <person name="Smith M.E."/>
        </authorList>
    </citation>
    <scope>NUCLEOTIDE SEQUENCE</scope>
    <source>
        <strain evidence="2">NRRL 1565</strain>
    </source>
</reference>
<accession>A0A9W8LN52</accession>
<feature type="region of interest" description="Disordered" evidence="1">
    <location>
        <begin position="1"/>
        <end position="63"/>
    </location>
</feature>
<organism evidence="2 3">
    <name type="scientific">Coemansia guatemalensis</name>
    <dbReference type="NCBI Taxonomy" id="2761395"/>
    <lineage>
        <taxon>Eukaryota</taxon>
        <taxon>Fungi</taxon>
        <taxon>Fungi incertae sedis</taxon>
        <taxon>Zoopagomycota</taxon>
        <taxon>Kickxellomycotina</taxon>
        <taxon>Kickxellomycetes</taxon>
        <taxon>Kickxellales</taxon>
        <taxon>Kickxellaceae</taxon>
        <taxon>Coemansia</taxon>
    </lineage>
</organism>
<name>A0A9W8LN52_9FUNG</name>
<keyword evidence="3" id="KW-1185">Reference proteome</keyword>
<feature type="region of interest" description="Disordered" evidence="1">
    <location>
        <begin position="181"/>
        <end position="262"/>
    </location>
</feature>
<feature type="region of interest" description="Disordered" evidence="1">
    <location>
        <begin position="136"/>
        <end position="161"/>
    </location>
</feature>
<evidence type="ECO:0000313" key="3">
    <source>
        <dbReference type="Proteomes" id="UP001140094"/>
    </source>
</evidence>
<comment type="caution">
    <text evidence="2">The sequence shown here is derived from an EMBL/GenBank/DDBJ whole genome shotgun (WGS) entry which is preliminary data.</text>
</comment>
<dbReference type="AlphaFoldDB" id="A0A9W8LN52"/>
<dbReference type="EMBL" id="JANBUO010003485">
    <property type="protein sequence ID" value="KAJ2790664.1"/>
    <property type="molecule type" value="Genomic_DNA"/>
</dbReference>
<sequence>MAPNVPMALRSGNSLQRNSTYTADELEDNVQASTSTAPAEPRPATPTAQDESDLSSVTSASSGCTTAALTDLNRRVGASEATCADLGVRFNEFALEQARQGQVCDQIMAILMGKVPSNSAMFGETATAAPAQCTTQPLSADDSSMAGQTEPAPPSRSAVHNTRTVSIAPQSLIAAASPTLPAGEEECAPHAENQFRTPGPTRLRPQPSTSWDSERAFAAATAELERQTQGRRQNQRSPGFISPPDPFISTSPTGDPPTLPAVATPLTIQTRAYLRPPPTEPGQRAQRLPDKLPHLEVGGDSYDYMMSIATTVQSHGLNLDDWGAQA</sequence>
<proteinExistence type="predicted"/>
<evidence type="ECO:0000256" key="1">
    <source>
        <dbReference type="SAM" id="MobiDB-lite"/>
    </source>
</evidence>
<feature type="compositionally biased region" description="Polar residues" evidence="1">
    <location>
        <begin position="11"/>
        <end position="22"/>
    </location>
</feature>
<protein>
    <submittedName>
        <fullName evidence="2">Uncharacterized protein</fullName>
    </submittedName>
</protein>